<dbReference type="InterPro" id="IPR028098">
    <property type="entry name" value="Glyco_trans_4-like_N"/>
</dbReference>
<evidence type="ECO:0008006" key="4">
    <source>
        <dbReference type="Google" id="ProtNLM"/>
    </source>
</evidence>
<feature type="domain" description="Glycosyltransferase subfamily 4-like N-terminal" evidence="2">
    <location>
        <begin position="13"/>
        <end position="149"/>
    </location>
</feature>
<accession>A0A3B0ZDH0</accession>
<dbReference type="Gene3D" id="3.40.50.2000">
    <property type="entry name" value="Glycogen Phosphorylase B"/>
    <property type="match status" value="2"/>
</dbReference>
<evidence type="ECO:0000259" key="2">
    <source>
        <dbReference type="Pfam" id="PF13439"/>
    </source>
</evidence>
<organism evidence="3">
    <name type="scientific">hydrothermal vent metagenome</name>
    <dbReference type="NCBI Taxonomy" id="652676"/>
    <lineage>
        <taxon>unclassified sequences</taxon>
        <taxon>metagenomes</taxon>
        <taxon>ecological metagenomes</taxon>
    </lineage>
</organism>
<dbReference type="AlphaFoldDB" id="A0A3B0ZDH0"/>
<name>A0A3B0ZDH0_9ZZZZ</name>
<sequence>MLIINSVFGDATGGRWQVVCDYSNLLRKQGHEVVMVLSDTLPGVLQGIPTGIEVLRLRNHGHYDWLAAWRLARRLRDRKPSLAIAHCSRSVALLKRALGGSVPVLAVTHSTKVRRLLKADGIIALTNSLREKIQAESQGRPFPVYVIPNQIVLPSGGCPPPRPLQRPPVIGALGRFDRVKGFDVFIDALGQLAEQGQKFTARLAGAGEEEARLREQIQALGLGDYIELTGWVPPEEVSTFLSKLDLLCVTARSDAFGLTPLQGAAVGVPMVLSEASGHCAMFAKETEALFFTVDDTKALADRIRQLLGDPGLQKRLPANAFKRLECSYSEAAVATSILEAISKTLNSFNKI</sequence>
<gene>
    <name evidence="3" type="ORF">MNBD_GAMMA15-1190</name>
</gene>
<evidence type="ECO:0000313" key="3">
    <source>
        <dbReference type="EMBL" id="VAW78746.1"/>
    </source>
</evidence>
<dbReference type="Pfam" id="PF00534">
    <property type="entry name" value="Glycos_transf_1"/>
    <property type="match status" value="1"/>
</dbReference>
<dbReference type="PANTHER" id="PTHR12526">
    <property type="entry name" value="GLYCOSYLTRANSFERASE"/>
    <property type="match status" value="1"/>
</dbReference>
<reference evidence="3" key="1">
    <citation type="submission" date="2018-06" db="EMBL/GenBank/DDBJ databases">
        <authorList>
            <person name="Zhirakovskaya E."/>
        </authorList>
    </citation>
    <scope>NUCLEOTIDE SEQUENCE</scope>
</reference>
<feature type="domain" description="Glycosyl transferase family 1" evidence="1">
    <location>
        <begin position="166"/>
        <end position="322"/>
    </location>
</feature>
<dbReference type="CDD" id="cd03801">
    <property type="entry name" value="GT4_PimA-like"/>
    <property type="match status" value="1"/>
</dbReference>
<dbReference type="GO" id="GO:0016757">
    <property type="term" value="F:glycosyltransferase activity"/>
    <property type="evidence" value="ECO:0007669"/>
    <property type="project" value="InterPro"/>
</dbReference>
<evidence type="ECO:0000259" key="1">
    <source>
        <dbReference type="Pfam" id="PF00534"/>
    </source>
</evidence>
<protein>
    <recommendedName>
        <fullName evidence="4">Glycosyltransferase subfamily 4-like N-terminal domain-containing protein</fullName>
    </recommendedName>
</protein>
<proteinExistence type="predicted"/>
<dbReference type="InterPro" id="IPR001296">
    <property type="entry name" value="Glyco_trans_1"/>
</dbReference>
<dbReference type="Pfam" id="PF13439">
    <property type="entry name" value="Glyco_transf_4"/>
    <property type="match status" value="1"/>
</dbReference>
<dbReference type="SUPFAM" id="SSF53756">
    <property type="entry name" value="UDP-Glycosyltransferase/glycogen phosphorylase"/>
    <property type="match status" value="1"/>
</dbReference>
<dbReference type="EMBL" id="UOFN01000101">
    <property type="protein sequence ID" value="VAW78746.1"/>
    <property type="molecule type" value="Genomic_DNA"/>
</dbReference>